<evidence type="ECO:0000313" key="4">
    <source>
        <dbReference type="EMBL" id="KAL3090224.1"/>
    </source>
</evidence>
<dbReference type="InterPro" id="IPR011993">
    <property type="entry name" value="PH-like_dom_sf"/>
</dbReference>
<dbReference type="InterPro" id="IPR039576">
    <property type="entry name" value="APBB1/2/3"/>
</dbReference>
<feature type="compositionally biased region" description="Acidic residues" evidence="2">
    <location>
        <begin position="268"/>
        <end position="283"/>
    </location>
</feature>
<dbReference type="CDD" id="cd01271">
    <property type="entry name" value="PTB2_Fe65"/>
    <property type="match status" value="1"/>
</dbReference>
<dbReference type="AlphaFoldDB" id="A0ABD2JHY1"/>
<dbReference type="PANTHER" id="PTHR14058:SF8">
    <property type="entry name" value="PROTEIN FE65 HOMOLOG"/>
    <property type="match status" value="1"/>
</dbReference>
<dbReference type="SMART" id="SM00462">
    <property type="entry name" value="PTB"/>
    <property type="match status" value="2"/>
</dbReference>
<sequence length="729" mass="83747">MSGGEWQRQRAEGEGGRGRTDRTNANSAEAWERGGAREWANRRETTEDREEEGRREWAKRRETTEEREEEEEYFYVHGEREEEAEEEEEEHLEREYYGTQIGSGGGGRTAQFAGGRGRDGAAGPHRPRRHRPESRASDSASIHFLTDDREETRGDGATRWEAKDRAEIHLRKPLFRHKPPLRMGEVDYSPNDFRQARAAIEDAATRQQNDRPSSGGRRSAGSGRRVRHFGDTTVITEHPDPYSFYWQLDKLKRAEQEQPKSMPPADYVLEDEEEEEEEDEYPEDYLSPDSGVHLTEREPFTERHYARPMREWTTDDPSHFSHYWQVESGQRPEEAPPAELRRKTPESPPPAKEIANGRPSPPKQISVSDVAQQTAPLAEEPLIEEHAFRQTTTRRRVEMAEEEEEEQRGERHALTDGGRTEQRQFVVFPLGQMEMDGGELCDAQRSEEALNRAMAQLRMAQTEDGEEAILEINERELRLMEKAKDENGEQPQQKQKVLSREPLEQIRVWGIDDKGHFAYVSRHPSDNRLLCHVFHCRGNASQAKSVAETLRNACQTVLLRQQSPRERPNSLNSSLSSSRRRRRTRESLLTTPIEEPKRTIRCHFVGVTQVPRATGIETLNEAVDKLLMEVGRERWTQVDVHISPSAIIVFESDGGRRQIASCRVRYLSFLGIGRDVKHCAFIVSQSFDHFVCYVFHADPSAASLAKTIEAACKLRYQKVMDAHLPDNGE</sequence>
<evidence type="ECO:0000313" key="5">
    <source>
        <dbReference type="Proteomes" id="UP001620645"/>
    </source>
</evidence>
<feature type="region of interest" description="Disordered" evidence="2">
    <location>
        <begin position="254"/>
        <end position="419"/>
    </location>
</feature>
<feature type="compositionally biased region" description="Basic and acidic residues" evidence="2">
    <location>
        <begin position="294"/>
        <end position="319"/>
    </location>
</feature>
<dbReference type="SUPFAM" id="SSF50729">
    <property type="entry name" value="PH domain-like"/>
    <property type="match status" value="2"/>
</dbReference>
<dbReference type="PANTHER" id="PTHR14058">
    <property type="entry name" value="AMYLOID BETA A4 PRECURSOR PROTEIN-BINDING FAMILY B"/>
    <property type="match status" value="1"/>
</dbReference>
<evidence type="ECO:0000259" key="3">
    <source>
        <dbReference type="PROSITE" id="PS01179"/>
    </source>
</evidence>
<feature type="domain" description="PID" evidence="3">
    <location>
        <begin position="517"/>
        <end position="558"/>
    </location>
</feature>
<proteinExistence type="predicted"/>
<feature type="compositionally biased region" description="Basic and acidic residues" evidence="2">
    <location>
        <begin position="330"/>
        <end position="345"/>
    </location>
</feature>
<feature type="region of interest" description="Disordered" evidence="2">
    <location>
        <begin position="559"/>
        <end position="588"/>
    </location>
</feature>
<feature type="region of interest" description="Disordered" evidence="2">
    <location>
        <begin position="1"/>
        <end position="160"/>
    </location>
</feature>
<evidence type="ECO:0000256" key="1">
    <source>
        <dbReference type="ARBA" id="ARBA00022737"/>
    </source>
</evidence>
<feature type="compositionally biased region" description="Polar residues" evidence="2">
    <location>
        <begin position="363"/>
        <end position="375"/>
    </location>
</feature>
<comment type="caution">
    <text evidence="4">The sequence shown here is derived from an EMBL/GenBank/DDBJ whole genome shotgun (WGS) entry which is preliminary data.</text>
</comment>
<keyword evidence="5" id="KW-1185">Reference proteome</keyword>
<dbReference type="Pfam" id="PF00640">
    <property type="entry name" value="PID"/>
    <property type="match status" value="2"/>
</dbReference>
<dbReference type="PROSITE" id="PS01179">
    <property type="entry name" value="PID"/>
    <property type="match status" value="2"/>
</dbReference>
<accession>A0ABD2JHY1</accession>
<feature type="compositionally biased region" description="Basic and acidic residues" evidence="2">
    <location>
        <begin position="30"/>
        <end position="64"/>
    </location>
</feature>
<gene>
    <name evidence="4" type="ORF">niasHS_006676</name>
</gene>
<feature type="compositionally biased region" description="Acidic residues" evidence="2">
    <location>
        <begin position="81"/>
        <end position="90"/>
    </location>
</feature>
<dbReference type="Gene3D" id="2.30.29.30">
    <property type="entry name" value="Pleckstrin-homology domain (PH domain)/Phosphotyrosine-binding domain (PTB)"/>
    <property type="match status" value="2"/>
</dbReference>
<feature type="compositionally biased region" description="Basic and acidic residues" evidence="2">
    <location>
        <begin position="7"/>
        <end position="22"/>
    </location>
</feature>
<keyword evidence="1" id="KW-0677">Repeat</keyword>
<dbReference type="InterPro" id="IPR006020">
    <property type="entry name" value="PTB/PI_dom"/>
</dbReference>
<feature type="region of interest" description="Disordered" evidence="2">
    <location>
        <begin position="180"/>
        <end position="234"/>
    </location>
</feature>
<feature type="compositionally biased region" description="Basic and acidic residues" evidence="2">
    <location>
        <begin position="408"/>
        <end position="419"/>
    </location>
</feature>
<reference evidence="4 5" key="1">
    <citation type="submission" date="2024-10" db="EMBL/GenBank/DDBJ databases">
        <authorList>
            <person name="Kim D."/>
        </authorList>
    </citation>
    <scope>NUCLEOTIDE SEQUENCE [LARGE SCALE GENOMIC DNA]</scope>
    <source>
        <strain evidence="4">Taebaek</strain>
    </source>
</reference>
<feature type="compositionally biased region" description="Basic and acidic residues" evidence="2">
    <location>
        <begin position="145"/>
        <end position="160"/>
    </location>
</feature>
<evidence type="ECO:0000256" key="2">
    <source>
        <dbReference type="SAM" id="MobiDB-lite"/>
    </source>
</evidence>
<dbReference type="Proteomes" id="UP001620645">
    <property type="component" value="Unassembled WGS sequence"/>
</dbReference>
<feature type="domain" description="PID" evidence="3">
    <location>
        <begin position="604"/>
        <end position="725"/>
    </location>
</feature>
<feature type="compositionally biased region" description="Low complexity" evidence="2">
    <location>
        <begin position="213"/>
        <end position="223"/>
    </location>
</feature>
<name>A0ABD2JHY1_HETSC</name>
<organism evidence="4 5">
    <name type="scientific">Heterodera schachtii</name>
    <name type="common">Sugarbeet cyst nematode worm</name>
    <name type="synonym">Tylenchus schachtii</name>
    <dbReference type="NCBI Taxonomy" id="97005"/>
    <lineage>
        <taxon>Eukaryota</taxon>
        <taxon>Metazoa</taxon>
        <taxon>Ecdysozoa</taxon>
        <taxon>Nematoda</taxon>
        <taxon>Chromadorea</taxon>
        <taxon>Rhabditida</taxon>
        <taxon>Tylenchina</taxon>
        <taxon>Tylenchomorpha</taxon>
        <taxon>Tylenchoidea</taxon>
        <taxon>Heteroderidae</taxon>
        <taxon>Heteroderinae</taxon>
        <taxon>Heterodera</taxon>
    </lineage>
</organism>
<protein>
    <recommendedName>
        <fullName evidence="3">PID domain-containing protein</fullName>
    </recommendedName>
</protein>
<dbReference type="EMBL" id="JBICCN010000143">
    <property type="protein sequence ID" value="KAL3090224.1"/>
    <property type="molecule type" value="Genomic_DNA"/>
</dbReference>
<dbReference type="FunFam" id="2.30.29.30:FF:000034">
    <property type="entry name" value="amyloid beta A4 precursor protein-binding family B member 2"/>
    <property type="match status" value="1"/>
</dbReference>